<sequence>MKKIDYLLSTFLIASLGLNTYLVVNVDRLLREDFEEIVLAKKISFVKQDAEKIEDIKAIKTMDGIRKNYRLSLGRDDPFKPLIKVEKEKISIKNSVSIDKTVPKVVSELEKPPFILRGILKGEYSEVAILERVGREESFVVEKGKEIDGYHIIKLDINNNTITLRKNNKDYILKLVGDR</sequence>
<organism evidence="2 3">
    <name type="scientific">Dictyoglomus turgidum (strain DSM 6724 / Z-1310)</name>
    <dbReference type="NCBI Taxonomy" id="515635"/>
    <lineage>
        <taxon>Bacteria</taxon>
        <taxon>Pseudomonadati</taxon>
        <taxon>Dictyoglomota</taxon>
        <taxon>Dictyoglomia</taxon>
        <taxon>Dictyoglomales</taxon>
        <taxon>Dictyoglomaceae</taxon>
        <taxon>Dictyoglomus</taxon>
    </lineage>
</organism>
<keyword evidence="1" id="KW-0812">Transmembrane</keyword>
<reference evidence="3" key="1">
    <citation type="journal article" date="2016" name="Front. Microbiol.">
        <title>The complete genome sequence of hyperthermophile Dictyoglomus turgidum DSM 6724 reveals a specialized carbohydrate fermentor.</title>
        <authorList>
            <person name="Brumm P.J."/>
            <person name="Gowda K."/>
            <person name="Robb F.T."/>
            <person name="Mead D.A."/>
        </authorList>
    </citation>
    <scope>NUCLEOTIDE SEQUENCE [LARGE SCALE GENOMIC DNA]</scope>
    <source>
        <strain evidence="3">DSM 6724 / Z-1310</strain>
    </source>
</reference>
<evidence type="ECO:0000313" key="3">
    <source>
        <dbReference type="Proteomes" id="UP000007719"/>
    </source>
</evidence>
<dbReference type="RefSeq" id="WP_012583539.1">
    <property type="nucleotide sequence ID" value="NC_011661.1"/>
</dbReference>
<keyword evidence="3" id="KW-1185">Reference proteome</keyword>
<dbReference type="KEGG" id="dtu:Dtur_1178"/>
<accession>B8E2V7</accession>
<proteinExistence type="predicted"/>
<evidence type="ECO:0000256" key="1">
    <source>
        <dbReference type="SAM" id="Phobius"/>
    </source>
</evidence>
<dbReference type="Proteomes" id="UP000007719">
    <property type="component" value="Chromosome"/>
</dbReference>
<feature type="transmembrane region" description="Helical" evidence="1">
    <location>
        <begin position="6"/>
        <end position="24"/>
    </location>
</feature>
<keyword evidence="1" id="KW-0472">Membrane</keyword>
<evidence type="ECO:0000313" key="2">
    <source>
        <dbReference type="EMBL" id="ACK42457.1"/>
    </source>
</evidence>
<dbReference type="InParanoid" id="B8E2V7"/>
<dbReference type="HOGENOM" id="CLU_1501224_0_0_0"/>
<dbReference type="EnsemblBacteria" id="ACK42457">
    <property type="protein sequence ID" value="ACK42457"/>
    <property type="gene ID" value="Dtur_1178"/>
</dbReference>
<name>B8E2V7_DICTD</name>
<dbReference type="STRING" id="515635.Dtur_1178"/>
<gene>
    <name evidence="2" type="ordered locus">Dtur_1178</name>
</gene>
<keyword evidence="1" id="KW-1133">Transmembrane helix</keyword>
<dbReference type="EMBL" id="CP001251">
    <property type="protein sequence ID" value="ACK42457.1"/>
    <property type="molecule type" value="Genomic_DNA"/>
</dbReference>
<dbReference type="OrthoDB" id="9815261at2"/>
<dbReference type="AlphaFoldDB" id="B8E2V7"/>
<protein>
    <submittedName>
        <fullName evidence="2">Uncharacterized protein</fullName>
    </submittedName>
</protein>